<keyword evidence="11" id="KW-0812">Transmembrane</keyword>
<feature type="transmembrane region" description="Helical" evidence="11">
    <location>
        <begin position="6"/>
        <end position="28"/>
    </location>
</feature>
<organism evidence="12">
    <name type="scientific">Medioppia subpectinata</name>
    <dbReference type="NCBI Taxonomy" id="1979941"/>
    <lineage>
        <taxon>Eukaryota</taxon>
        <taxon>Metazoa</taxon>
        <taxon>Ecdysozoa</taxon>
        <taxon>Arthropoda</taxon>
        <taxon>Chelicerata</taxon>
        <taxon>Arachnida</taxon>
        <taxon>Acari</taxon>
        <taxon>Acariformes</taxon>
        <taxon>Sarcoptiformes</taxon>
        <taxon>Oribatida</taxon>
        <taxon>Brachypylina</taxon>
        <taxon>Oppioidea</taxon>
        <taxon>Oppiidae</taxon>
        <taxon>Medioppia</taxon>
    </lineage>
</organism>
<evidence type="ECO:0000256" key="5">
    <source>
        <dbReference type="ARBA" id="ARBA00023002"/>
    </source>
</evidence>
<evidence type="ECO:0000256" key="4">
    <source>
        <dbReference type="ARBA" id="ARBA00022723"/>
    </source>
</evidence>
<keyword evidence="11" id="KW-1133">Transmembrane helix</keyword>
<evidence type="ECO:0000256" key="1">
    <source>
        <dbReference type="ARBA" id="ARBA00001971"/>
    </source>
</evidence>
<evidence type="ECO:0000256" key="3">
    <source>
        <dbReference type="ARBA" id="ARBA00010617"/>
    </source>
</evidence>
<evidence type="ECO:0000313" key="12">
    <source>
        <dbReference type="EMBL" id="CAD7629067.1"/>
    </source>
</evidence>
<dbReference type="InterPro" id="IPR036396">
    <property type="entry name" value="Cyt_P450_sf"/>
</dbReference>
<evidence type="ECO:0000256" key="11">
    <source>
        <dbReference type="SAM" id="Phobius"/>
    </source>
</evidence>
<comment type="similarity">
    <text evidence="3 10">Belongs to the cytochrome P450 family.</text>
</comment>
<keyword evidence="13" id="KW-1185">Reference proteome</keyword>
<accession>A0A7R9Q2I9</accession>
<dbReference type="OrthoDB" id="1055148at2759"/>
<keyword evidence="9 10" id="KW-0349">Heme</keyword>
<keyword evidence="7 10" id="KW-0503">Monooxygenase</keyword>
<dbReference type="Gene3D" id="1.10.630.10">
    <property type="entry name" value="Cytochrome P450"/>
    <property type="match status" value="1"/>
</dbReference>
<dbReference type="GO" id="GO:0016712">
    <property type="term" value="F:oxidoreductase activity, acting on paired donors, with incorporation or reduction of molecular oxygen, reduced flavin or flavoprotein as one donor, and incorporation of one atom of oxygen"/>
    <property type="evidence" value="ECO:0007669"/>
    <property type="project" value="InterPro"/>
</dbReference>
<dbReference type="PANTHER" id="PTHR24300">
    <property type="entry name" value="CYTOCHROME P450 508A4-RELATED"/>
    <property type="match status" value="1"/>
</dbReference>
<dbReference type="PRINTS" id="PR00385">
    <property type="entry name" value="P450"/>
</dbReference>
<evidence type="ECO:0000256" key="7">
    <source>
        <dbReference type="ARBA" id="ARBA00023033"/>
    </source>
</evidence>
<evidence type="ECO:0000256" key="2">
    <source>
        <dbReference type="ARBA" id="ARBA00004370"/>
    </source>
</evidence>
<reference evidence="12" key="1">
    <citation type="submission" date="2020-11" db="EMBL/GenBank/DDBJ databases">
        <authorList>
            <person name="Tran Van P."/>
        </authorList>
    </citation>
    <scope>NUCLEOTIDE SEQUENCE</scope>
</reference>
<dbReference type="PROSITE" id="PS00086">
    <property type="entry name" value="CYTOCHROME_P450"/>
    <property type="match status" value="1"/>
</dbReference>
<keyword evidence="8 11" id="KW-0472">Membrane</keyword>
<keyword evidence="4 9" id="KW-0479">Metal-binding</keyword>
<evidence type="ECO:0008006" key="14">
    <source>
        <dbReference type="Google" id="ProtNLM"/>
    </source>
</evidence>
<keyword evidence="6 9" id="KW-0408">Iron</keyword>
<dbReference type="PRINTS" id="PR00463">
    <property type="entry name" value="EP450I"/>
</dbReference>
<dbReference type="GO" id="GO:0008395">
    <property type="term" value="F:steroid hydroxylase activity"/>
    <property type="evidence" value="ECO:0007669"/>
    <property type="project" value="TreeGrafter"/>
</dbReference>
<comment type="cofactor">
    <cofactor evidence="1 9">
        <name>heme</name>
        <dbReference type="ChEBI" id="CHEBI:30413"/>
    </cofactor>
</comment>
<gene>
    <name evidence="12" type="ORF">OSB1V03_LOCUS9484</name>
</gene>
<evidence type="ECO:0000256" key="9">
    <source>
        <dbReference type="PIRSR" id="PIRSR602401-1"/>
    </source>
</evidence>
<comment type="subcellular location">
    <subcellularLocation>
        <location evidence="2">Membrane</location>
    </subcellularLocation>
</comment>
<dbReference type="Proteomes" id="UP000759131">
    <property type="component" value="Unassembled WGS sequence"/>
</dbReference>
<dbReference type="InterPro" id="IPR017972">
    <property type="entry name" value="Cyt_P450_CS"/>
</dbReference>
<dbReference type="GO" id="GO:0006805">
    <property type="term" value="P:xenobiotic metabolic process"/>
    <property type="evidence" value="ECO:0007669"/>
    <property type="project" value="TreeGrafter"/>
</dbReference>
<feature type="binding site" description="axial binding residue" evidence="9">
    <location>
        <position position="447"/>
    </location>
    <ligand>
        <name>heme</name>
        <dbReference type="ChEBI" id="CHEBI:30413"/>
    </ligand>
    <ligandPart>
        <name>Fe</name>
        <dbReference type="ChEBI" id="CHEBI:18248"/>
    </ligandPart>
</feature>
<evidence type="ECO:0000313" key="13">
    <source>
        <dbReference type="Proteomes" id="UP000759131"/>
    </source>
</evidence>
<dbReference type="GO" id="GO:0005506">
    <property type="term" value="F:iron ion binding"/>
    <property type="evidence" value="ECO:0007669"/>
    <property type="project" value="InterPro"/>
</dbReference>
<dbReference type="InterPro" id="IPR001128">
    <property type="entry name" value="Cyt_P450"/>
</dbReference>
<evidence type="ECO:0000256" key="8">
    <source>
        <dbReference type="ARBA" id="ARBA00023136"/>
    </source>
</evidence>
<dbReference type="InterPro" id="IPR008069">
    <property type="entry name" value="Cyt_P450_E_grp-I_CYP2D-like"/>
</dbReference>
<keyword evidence="5 10" id="KW-0560">Oxidoreductase</keyword>
<dbReference type="SUPFAM" id="SSF48264">
    <property type="entry name" value="Cytochrome P450"/>
    <property type="match status" value="1"/>
</dbReference>
<dbReference type="GO" id="GO:0020037">
    <property type="term" value="F:heme binding"/>
    <property type="evidence" value="ECO:0007669"/>
    <property type="project" value="InterPro"/>
</dbReference>
<dbReference type="InterPro" id="IPR050182">
    <property type="entry name" value="Cytochrome_P450_fam2"/>
</dbReference>
<dbReference type="EMBL" id="OC860987">
    <property type="protein sequence ID" value="CAD7629067.1"/>
    <property type="molecule type" value="Genomic_DNA"/>
</dbReference>
<protein>
    <recommendedName>
        <fullName evidence="14">Cytochrome P450</fullName>
    </recommendedName>
</protein>
<sequence length="505" mass="57719">MHTLVPTLVATLPTVRLCLIFIIVFLIVRLSIKRSHLLPLPPGPFGVPVLGFLPFLGQNYFHITLTDLSKRFGPIYQIFLGNKRIVVINDTNIIREAFRLQVFSGRPDTELTKILQGYGIINSDGALWKEQRAFLHTVLRKLGAKSFLQGRNCLEHKIRVQDFLSDLKACDSRPCRIRPLLACAVSNVVGSLLMSMTFKSSEDKTFLHLLGLMEEGFRLFSLAMPVNFFPFLRFVPGVNYAYQKIIQNRTETSSYFKKIVDEHRQTLDRDQIRDFVDAYLVQQEKYKKAGQHSYFSEEQLIQVMNDIFSAGLENVTSTIEWAVLFLMLNPKVQKQIQSEVDEVVGSKRMPQLDDMSSMPYTEATFWEVLRRSNVIALGNTHSTLEDSELCGHRIPAGTHILPNLYAINMDPKLWIDPEKFEPQRFLRNGKVFKPDHFIPFSVGRRMCLGDVLTKMEVFLFLSSLLQEFDLCVPDIEDPPKAQGIVAASMAPKPYQVCAVPRNRNN</sequence>
<dbReference type="PANTHER" id="PTHR24300:SF403">
    <property type="entry name" value="CYTOCHROME P450 306A1"/>
    <property type="match status" value="1"/>
</dbReference>
<dbReference type="GO" id="GO:0016020">
    <property type="term" value="C:membrane"/>
    <property type="evidence" value="ECO:0007669"/>
    <property type="project" value="UniProtKB-SubCell"/>
</dbReference>
<name>A0A7R9Q2I9_9ACAR</name>
<dbReference type="EMBL" id="CAJPIZ010006412">
    <property type="protein sequence ID" value="CAG2109497.1"/>
    <property type="molecule type" value="Genomic_DNA"/>
</dbReference>
<proteinExistence type="inferred from homology"/>
<dbReference type="InterPro" id="IPR002401">
    <property type="entry name" value="Cyt_P450_E_grp-I"/>
</dbReference>
<dbReference type="Pfam" id="PF00067">
    <property type="entry name" value="p450"/>
    <property type="match status" value="1"/>
</dbReference>
<dbReference type="GO" id="GO:0005737">
    <property type="term" value="C:cytoplasm"/>
    <property type="evidence" value="ECO:0007669"/>
    <property type="project" value="TreeGrafter"/>
</dbReference>
<evidence type="ECO:0000256" key="10">
    <source>
        <dbReference type="RuleBase" id="RU000461"/>
    </source>
</evidence>
<dbReference type="FunFam" id="1.10.630.10:FF:000036">
    <property type="entry name" value="CYtochrome P450 family"/>
    <property type="match status" value="1"/>
</dbReference>
<dbReference type="PRINTS" id="PR01686">
    <property type="entry name" value="EP450ICYP2D"/>
</dbReference>
<evidence type="ECO:0000256" key="6">
    <source>
        <dbReference type="ARBA" id="ARBA00023004"/>
    </source>
</evidence>
<dbReference type="AlphaFoldDB" id="A0A7R9Q2I9"/>
<dbReference type="GO" id="GO:0006082">
    <property type="term" value="P:organic acid metabolic process"/>
    <property type="evidence" value="ECO:0007669"/>
    <property type="project" value="TreeGrafter"/>
</dbReference>